<protein>
    <submittedName>
        <fullName evidence="1">Uncharacterized protein</fullName>
    </submittedName>
</protein>
<evidence type="ECO:0000313" key="2">
    <source>
        <dbReference type="Proteomes" id="UP001140091"/>
    </source>
</evidence>
<gene>
    <name evidence="1" type="ORF">H1R20_g4643</name>
</gene>
<keyword evidence="2" id="KW-1185">Reference proteome</keyword>
<dbReference type="AlphaFoldDB" id="A0A9W8JGJ0"/>
<reference evidence="1" key="1">
    <citation type="submission" date="2022-06" db="EMBL/GenBank/DDBJ databases">
        <title>Genome Sequence of Candolleomyces eurysporus.</title>
        <authorList>
            <person name="Buettner E."/>
        </authorList>
    </citation>
    <scope>NUCLEOTIDE SEQUENCE</scope>
    <source>
        <strain evidence="1">VTCC 930004</strain>
    </source>
</reference>
<sequence length="214" mass="24296">MTKLKLFCHDTDPVWKSYGPAIFDRLITHASNLRELEWRPNVDISSVKQCRYLHCLTYLHLSIFEPDADVCTNPEYETGYRHIPVLDNLAGCTALRCLIIVIEVGGVDRECLLDAKIVGKALFFDFGRLIQPLARSKDTLETLHVDKWLIIDCERDGGIPDLAEAFPRLSSMTFPDGSCINRTTMQNQDAISAGMSRLDKWYLKNGIPAFAFRN</sequence>
<feature type="non-terminal residue" evidence="1">
    <location>
        <position position="214"/>
    </location>
</feature>
<evidence type="ECO:0000313" key="1">
    <source>
        <dbReference type="EMBL" id="KAJ2932429.1"/>
    </source>
</evidence>
<comment type="caution">
    <text evidence="1">The sequence shown here is derived from an EMBL/GenBank/DDBJ whole genome shotgun (WGS) entry which is preliminary data.</text>
</comment>
<dbReference type="OrthoDB" id="10321263at2759"/>
<name>A0A9W8JGJ0_9AGAR</name>
<dbReference type="EMBL" id="JANBPK010000772">
    <property type="protein sequence ID" value="KAJ2932429.1"/>
    <property type="molecule type" value="Genomic_DNA"/>
</dbReference>
<accession>A0A9W8JGJ0</accession>
<dbReference type="Proteomes" id="UP001140091">
    <property type="component" value="Unassembled WGS sequence"/>
</dbReference>
<organism evidence="1 2">
    <name type="scientific">Candolleomyces eurysporus</name>
    <dbReference type="NCBI Taxonomy" id="2828524"/>
    <lineage>
        <taxon>Eukaryota</taxon>
        <taxon>Fungi</taxon>
        <taxon>Dikarya</taxon>
        <taxon>Basidiomycota</taxon>
        <taxon>Agaricomycotina</taxon>
        <taxon>Agaricomycetes</taxon>
        <taxon>Agaricomycetidae</taxon>
        <taxon>Agaricales</taxon>
        <taxon>Agaricineae</taxon>
        <taxon>Psathyrellaceae</taxon>
        <taxon>Candolleomyces</taxon>
    </lineage>
</organism>
<proteinExistence type="predicted"/>